<evidence type="ECO:0000256" key="9">
    <source>
        <dbReference type="HAMAP-Rule" id="MF_00772"/>
    </source>
</evidence>
<comment type="subcellular location">
    <subcellularLocation>
        <location evidence="9">Cytoplasm</location>
    </subcellularLocation>
</comment>
<comment type="catalytic activity">
    <reaction evidence="8 9">
        <text>a 6-O-methyl-2'-deoxyguanosine in DNA + L-cysteinyl-[protein] = S-methyl-L-cysteinyl-[protein] + a 2'-deoxyguanosine in DNA</text>
        <dbReference type="Rhea" id="RHEA:24000"/>
        <dbReference type="Rhea" id="RHEA-COMP:10131"/>
        <dbReference type="Rhea" id="RHEA-COMP:10132"/>
        <dbReference type="Rhea" id="RHEA-COMP:11367"/>
        <dbReference type="Rhea" id="RHEA-COMP:11368"/>
        <dbReference type="ChEBI" id="CHEBI:29950"/>
        <dbReference type="ChEBI" id="CHEBI:82612"/>
        <dbReference type="ChEBI" id="CHEBI:85445"/>
        <dbReference type="ChEBI" id="CHEBI:85448"/>
        <dbReference type="EC" id="2.1.1.63"/>
    </reaction>
</comment>
<dbReference type="EC" id="2.1.1.63" evidence="9"/>
<dbReference type="InterPro" id="IPR036217">
    <property type="entry name" value="MethylDNA_cys_MeTrfase_DNAb"/>
</dbReference>
<dbReference type="PANTHER" id="PTHR10815:SF13">
    <property type="entry name" value="METHYLATED-DNA--PROTEIN-CYSTEINE METHYLTRANSFERASE"/>
    <property type="match status" value="1"/>
</dbReference>
<dbReference type="SUPFAM" id="SSF53155">
    <property type="entry name" value="Methylated DNA-protein cysteine methyltransferase domain"/>
    <property type="match status" value="1"/>
</dbReference>
<comment type="catalytic activity">
    <reaction evidence="1 9">
        <text>a 4-O-methyl-thymidine in DNA + L-cysteinyl-[protein] = a thymidine in DNA + S-methyl-L-cysteinyl-[protein]</text>
        <dbReference type="Rhea" id="RHEA:53428"/>
        <dbReference type="Rhea" id="RHEA-COMP:10131"/>
        <dbReference type="Rhea" id="RHEA-COMP:10132"/>
        <dbReference type="Rhea" id="RHEA-COMP:13555"/>
        <dbReference type="Rhea" id="RHEA-COMP:13556"/>
        <dbReference type="ChEBI" id="CHEBI:29950"/>
        <dbReference type="ChEBI" id="CHEBI:82612"/>
        <dbReference type="ChEBI" id="CHEBI:137386"/>
        <dbReference type="ChEBI" id="CHEBI:137387"/>
        <dbReference type="EC" id="2.1.1.63"/>
    </reaction>
</comment>
<evidence type="ECO:0000256" key="2">
    <source>
        <dbReference type="ARBA" id="ARBA00008711"/>
    </source>
</evidence>
<comment type="miscellaneous">
    <text evidence="9">This enzyme catalyzes only one turnover and therefore is not strictly catalytic. According to one definition, an enzyme is a biocatalyst that acts repeatedly and over many reaction cycles.</text>
</comment>
<keyword evidence="3 9" id="KW-0963">Cytoplasm</keyword>
<keyword evidence="6 9" id="KW-0227">DNA damage</keyword>
<keyword evidence="7 9" id="KW-0234">DNA repair</keyword>
<dbReference type="SUPFAM" id="SSF46767">
    <property type="entry name" value="Methylated DNA-protein cysteine methyltransferase, C-terminal domain"/>
    <property type="match status" value="1"/>
</dbReference>
<dbReference type="KEGG" id="cpeg:CPELA_00240"/>
<protein>
    <recommendedName>
        <fullName evidence="9">Methylated-DNA--protein-cysteine methyltransferase</fullName>
        <ecNumber evidence="9">2.1.1.63</ecNumber>
    </recommendedName>
    <alternativeName>
        <fullName evidence="9">6-O-methylguanine-DNA methyltransferase</fullName>
        <shortName evidence="9">MGMT</shortName>
    </alternativeName>
    <alternativeName>
        <fullName evidence="9">O-6-methylguanine-DNA-alkyltransferase</fullName>
    </alternativeName>
</protein>
<dbReference type="EMBL" id="CP035299">
    <property type="protein sequence ID" value="QAU51352.1"/>
    <property type="molecule type" value="Genomic_DNA"/>
</dbReference>
<dbReference type="Proteomes" id="UP000288929">
    <property type="component" value="Chromosome"/>
</dbReference>
<gene>
    <name evidence="12" type="primary">ogt1</name>
    <name evidence="12" type="ORF">CPELA_00240</name>
</gene>
<dbReference type="InterPro" id="IPR036388">
    <property type="entry name" value="WH-like_DNA-bd_sf"/>
</dbReference>
<dbReference type="PANTHER" id="PTHR10815">
    <property type="entry name" value="METHYLATED-DNA--PROTEIN-CYSTEINE METHYLTRANSFERASE"/>
    <property type="match status" value="1"/>
</dbReference>
<evidence type="ECO:0000256" key="1">
    <source>
        <dbReference type="ARBA" id="ARBA00001286"/>
    </source>
</evidence>
<dbReference type="GO" id="GO:0005737">
    <property type="term" value="C:cytoplasm"/>
    <property type="evidence" value="ECO:0007669"/>
    <property type="project" value="UniProtKB-SubCell"/>
</dbReference>
<name>A0A410W5W5_9CORY</name>
<evidence type="ECO:0000313" key="12">
    <source>
        <dbReference type="EMBL" id="QAU51352.1"/>
    </source>
</evidence>
<dbReference type="Gene3D" id="3.30.160.70">
    <property type="entry name" value="Methylated DNA-protein cysteine methyltransferase domain"/>
    <property type="match status" value="1"/>
</dbReference>
<evidence type="ECO:0000259" key="11">
    <source>
        <dbReference type="Pfam" id="PF02870"/>
    </source>
</evidence>
<evidence type="ECO:0000256" key="5">
    <source>
        <dbReference type="ARBA" id="ARBA00022679"/>
    </source>
</evidence>
<dbReference type="CDD" id="cd06445">
    <property type="entry name" value="ATase"/>
    <property type="match status" value="1"/>
</dbReference>
<proteinExistence type="inferred from homology"/>
<dbReference type="AlphaFoldDB" id="A0A410W5W5"/>
<comment type="function">
    <text evidence="9">Involved in the cellular defense against the biological effects of O6-methylguanine (O6-MeG) and O4-methylthymine (O4-MeT) in DNA. Repairs the methylated nucleobase in DNA by stoichiometrically transferring the methyl group to a cysteine residue in the enzyme. This is a suicide reaction: the enzyme is irreversibly inactivated.</text>
</comment>
<dbReference type="InterPro" id="IPR036631">
    <property type="entry name" value="MGMT_N_sf"/>
</dbReference>
<feature type="domain" description="Methylated-DNA-[protein]-cysteine S-methyltransferase DNA binding" evidence="10">
    <location>
        <begin position="103"/>
        <end position="181"/>
    </location>
</feature>
<evidence type="ECO:0000313" key="13">
    <source>
        <dbReference type="Proteomes" id="UP000288929"/>
    </source>
</evidence>
<dbReference type="GO" id="GO:0003908">
    <property type="term" value="F:methylated-DNA-[protein]-cysteine S-methyltransferase activity"/>
    <property type="evidence" value="ECO:0007669"/>
    <property type="project" value="UniProtKB-UniRule"/>
</dbReference>
<dbReference type="RefSeq" id="WP_206731208.1">
    <property type="nucleotide sequence ID" value="NZ_BMCX01000005.1"/>
</dbReference>
<dbReference type="FunFam" id="1.10.10.10:FF:000214">
    <property type="entry name" value="Methylated-DNA--protein-cysteine methyltransferase"/>
    <property type="match status" value="1"/>
</dbReference>
<feature type="domain" description="Methylguanine DNA methyltransferase ribonuclease-like" evidence="11">
    <location>
        <begin position="30"/>
        <end position="97"/>
    </location>
</feature>
<dbReference type="PROSITE" id="PS00374">
    <property type="entry name" value="MGMT"/>
    <property type="match status" value="1"/>
</dbReference>
<dbReference type="Pfam" id="PF02870">
    <property type="entry name" value="Methyltransf_1N"/>
    <property type="match status" value="1"/>
</dbReference>
<evidence type="ECO:0000259" key="10">
    <source>
        <dbReference type="Pfam" id="PF01035"/>
    </source>
</evidence>
<sequence length="185" mass="19924">MKTSNRAPGLSPINNLRLASEYPGLSAASLRTPCGDLLIAADDQGVRFVRFGSNSPLAACVHANPSATTEAHLQAALQQLRQYFQGERQAFDLPIAIDHGTTFQRSTWQALRMIGYGQHWTYGEVATYIGRPQATRAIGTACGANPVPILIPCHRVLPAHGGIGGFAGGTRWKQALLELERFNGT</sequence>
<dbReference type="Pfam" id="PF01035">
    <property type="entry name" value="DNA_binding_1"/>
    <property type="match status" value="1"/>
</dbReference>
<evidence type="ECO:0000256" key="8">
    <source>
        <dbReference type="ARBA" id="ARBA00049348"/>
    </source>
</evidence>
<evidence type="ECO:0000256" key="4">
    <source>
        <dbReference type="ARBA" id="ARBA00022603"/>
    </source>
</evidence>
<evidence type="ECO:0000256" key="7">
    <source>
        <dbReference type="ARBA" id="ARBA00023204"/>
    </source>
</evidence>
<organism evidence="12 13">
    <name type="scientific">Corynebacterium pelargi</name>
    <dbReference type="NCBI Taxonomy" id="1471400"/>
    <lineage>
        <taxon>Bacteria</taxon>
        <taxon>Bacillati</taxon>
        <taxon>Actinomycetota</taxon>
        <taxon>Actinomycetes</taxon>
        <taxon>Mycobacteriales</taxon>
        <taxon>Corynebacteriaceae</taxon>
        <taxon>Corynebacterium</taxon>
    </lineage>
</organism>
<keyword evidence="13" id="KW-1185">Reference proteome</keyword>
<dbReference type="HAMAP" id="MF_00772">
    <property type="entry name" value="OGT"/>
    <property type="match status" value="1"/>
</dbReference>
<evidence type="ECO:0000256" key="3">
    <source>
        <dbReference type="ARBA" id="ARBA00022490"/>
    </source>
</evidence>
<accession>A0A410W5W5</accession>
<dbReference type="NCBIfam" id="TIGR00589">
    <property type="entry name" value="ogt"/>
    <property type="match status" value="1"/>
</dbReference>
<dbReference type="InterPro" id="IPR023546">
    <property type="entry name" value="MGMT"/>
</dbReference>
<dbReference type="GO" id="GO:0032259">
    <property type="term" value="P:methylation"/>
    <property type="evidence" value="ECO:0007669"/>
    <property type="project" value="UniProtKB-KW"/>
</dbReference>
<keyword evidence="4 9" id="KW-0489">Methyltransferase</keyword>
<dbReference type="InterPro" id="IPR001497">
    <property type="entry name" value="MethylDNA_cys_MeTrfase_AS"/>
</dbReference>
<keyword evidence="5 9" id="KW-0808">Transferase</keyword>
<dbReference type="Gene3D" id="1.10.10.10">
    <property type="entry name" value="Winged helix-like DNA-binding domain superfamily/Winged helix DNA-binding domain"/>
    <property type="match status" value="1"/>
</dbReference>
<dbReference type="InterPro" id="IPR014048">
    <property type="entry name" value="MethylDNA_cys_MeTrfase_DNA-bd"/>
</dbReference>
<dbReference type="InterPro" id="IPR008332">
    <property type="entry name" value="MethylG_MeTrfase_N"/>
</dbReference>
<feature type="active site" description="Nucleophile; methyl group acceptor" evidence="9">
    <location>
        <position position="153"/>
    </location>
</feature>
<dbReference type="GO" id="GO:0006307">
    <property type="term" value="P:DNA alkylation repair"/>
    <property type="evidence" value="ECO:0007669"/>
    <property type="project" value="UniProtKB-UniRule"/>
</dbReference>
<comment type="similarity">
    <text evidence="2 9">Belongs to the MGMT family.</text>
</comment>
<reference evidence="12 13" key="1">
    <citation type="submission" date="2019-01" db="EMBL/GenBank/DDBJ databases">
        <authorList>
            <person name="Ruckert C."/>
            <person name="Busche T."/>
            <person name="Kalinowski J."/>
        </authorList>
    </citation>
    <scope>NUCLEOTIDE SEQUENCE [LARGE SCALE GENOMIC DNA]</scope>
    <source>
        <strain evidence="12 13">136/3</strain>
    </source>
</reference>
<evidence type="ECO:0000256" key="6">
    <source>
        <dbReference type="ARBA" id="ARBA00022763"/>
    </source>
</evidence>